<dbReference type="Gene3D" id="3.20.20.70">
    <property type="entry name" value="Aldolase class I"/>
    <property type="match status" value="1"/>
</dbReference>
<proteinExistence type="inferred from homology"/>
<keyword evidence="6 9" id="KW-0028">Amino-acid biosynthesis</keyword>
<dbReference type="InterPro" id="IPR023016">
    <property type="entry name" value="HisA/PriA"/>
</dbReference>
<dbReference type="InterPro" id="IPR044524">
    <property type="entry name" value="Isoase_HisA-like"/>
</dbReference>
<organism evidence="11 12">
    <name type="scientific">Propioniferax innocua</name>
    <dbReference type="NCBI Taxonomy" id="1753"/>
    <lineage>
        <taxon>Bacteria</taxon>
        <taxon>Bacillati</taxon>
        <taxon>Actinomycetota</taxon>
        <taxon>Actinomycetes</taxon>
        <taxon>Propionibacteriales</taxon>
        <taxon>Propionibacteriaceae</taxon>
        <taxon>Propioniferax</taxon>
    </lineage>
</organism>
<dbReference type="InterPro" id="IPR006062">
    <property type="entry name" value="His_biosynth"/>
</dbReference>
<dbReference type="Proteomes" id="UP000316196">
    <property type="component" value="Unassembled WGS sequence"/>
</dbReference>
<feature type="active site" description="Proton acceptor" evidence="9">
    <location>
        <position position="30"/>
    </location>
</feature>
<dbReference type="SUPFAM" id="SSF51366">
    <property type="entry name" value="Ribulose-phoshate binding barrel"/>
    <property type="match status" value="1"/>
</dbReference>
<keyword evidence="5 9" id="KW-0963">Cytoplasm</keyword>
<evidence type="ECO:0000256" key="10">
    <source>
        <dbReference type="RuleBase" id="RU003657"/>
    </source>
</evidence>
<comment type="catalytic activity">
    <reaction evidence="1 9">
        <text>1-(5-phospho-beta-D-ribosyl)-5-[(5-phospho-beta-D-ribosylamino)methylideneamino]imidazole-4-carboxamide = 5-[(5-phospho-1-deoxy-D-ribulos-1-ylimino)methylamino]-1-(5-phospho-beta-D-ribosyl)imidazole-4-carboxamide</text>
        <dbReference type="Rhea" id="RHEA:15469"/>
        <dbReference type="ChEBI" id="CHEBI:58435"/>
        <dbReference type="ChEBI" id="CHEBI:58525"/>
        <dbReference type="EC" id="5.3.1.16"/>
    </reaction>
</comment>
<sequence length="264" mass="27790">MPSRLPERPVSLSSGSVWRVNALTLLPAVDVAGGQAVQLVQGVAGTEKTFGDPVAAARRWQDAGAEWIHLVDLDAAFRRGTNTEVINDVASSVGINIELSGGIRDDESLERALAAGATRVNIGTAALEDPKWCEKIIAEHGDRIAIGLDVKGDKLAARGWTREGGNVFETLERLDAAGCARYVVTDVASDGMLTGPNYELLGAICARTERPVVASGGVSSLEDIRRLRGLVPIGIEGAIIGTALYVGKFELTEALEVAQGELHG</sequence>
<dbReference type="PANTHER" id="PTHR43090">
    <property type="entry name" value="1-(5-PHOSPHORIBOSYL)-5-[(5-PHOSPHORIBOSYLAMINO)METHYLIDENEAMINO] IMIDAZOLE-4-CARBOXAMIDE ISOMERASE"/>
    <property type="match status" value="1"/>
</dbReference>
<dbReference type="PANTHER" id="PTHR43090:SF2">
    <property type="entry name" value="1-(5-PHOSPHORIBOSYL)-5-[(5-PHOSPHORIBOSYLAMINO)METHYLIDENEAMINO] IMIDAZOLE-4-CARBOXAMIDE ISOMERASE"/>
    <property type="match status" value="1"/>
</dbReference>
<protein>
    <recommendedName>
        <fullName evidence="9">1-(5-phosphoribosyl)-5-[(5-phosphoribosylamino)methylideneamino] imidazole-4-carboxamide isomerase</fullName>
        <ecNumber evidence="9">5.3.1.16</ecNumber>
    </recommendedName>
    <alternativeName>
        <fullName evidence="9">Phosphoribosylformimino-5-aminoimidazole carboxamide ribotide isomerase</fullName>
    </alternativeName>
</protein>
<evidence type="ECO:0000256" key="1">
    <source>
        <dbReference type="ARBA" id="ARBA00000901"/>
    </source>
</evidence>
<dbReference type="UniPathway" id="UPA00031">
    <property type="reaction ID" value="UER00009"/>
</dbReference>
<dbReference type="GO" id="GO:0000162">
    <property type="term" value="P:L-tryptophan biosynthetic process"/>
    <property type="evidence" value="ECO:0007669"/>
    <property type="project" value="InterPro"/>
</dbReference>
<evidence type="ECO:0000256" key="9">
    <source>
        <dbReference type="HAMAP-Rule" id="MF_01014"/>
    </source>
</evidence>
<dbReference type="EC" id="5.3.1.16" evidence="9"/>
<dbReference type="InterPro" id="IPR011060">
    <property type="entry name" value="RibuloseP-bd_barrel"/>
</dbReference>
<evidence type="ECO:0000256" key="3">
    <source>
        <dbReference type="ARBA" id="ARBA00005133"/>
    </source>
</evidence>
<keyword evidence="7 9" id="KW-0368">Histidine biosynthesis</keyword>
<dbReference type="GO" id="GO:0003949">
    <property type="term" value="F:1-(5-phosphoribosyl)-5-[(5-phosphoribosylamino)methylideneamino]imidazole-4-carboxamide isomerase activity"/>
    <property type="evidence" value="ECO:0007669"/>
    <property type="project" value="UniProtKB-UniRule"/>
</dbReference>
<dbReference type="GO" id="GO:0005737">
    <property type="term" value="C:cytoplasm"/>
    <property type="evidence" value="ECO:0007669"/>
    <property type="project" value="UniProtKB-SubCell"/>
</dbReference>
<dbReference type="GO" id="GO:0004640">
    <property type="term" value="F:phosphoribosylanthranilate isomerase activity"/>
    <property type="evidence" value="ECO:0007669"/>
    <property type="project" value="InterPro"/>
</dbReference>
<evidence type="ECO:0000313" key="12">
    <source>
        <dbReference type="Proteomes" id="UP000316196"/>
    </source>
</evidence>
<dbReference type="GO" id="GO:0000105">
    <property type="term" value="P:L-histidine biosynthetic process"/>
    <property type="evidence" value="ECO:0007669"/>
    <property type="project" value="UniProtKB-UniRule"/>
</dbReference>
<dbReference type="InterPro" id="IPR013785">
    <property type="entry name" value="Aldolase_TIM"/>
</dbReference>
<dbReference type="EMBL" id="VFOR01000001">
    <property type="protein sequence ID" value="TQL62429.1"/>
    <property type="molecule type" value="Genomic_DNA"/>
</dbReference>
<gene>
    <name evidence="9" type="primary">hisA</name>
    <name evidence="11" type="ORF">FB460_0204</name>
</gene>
<keyword evidence="12" id="KW-1185">Reference proteome</keyword>
<dbReference type="Pfam" id="PF00977">
    <property type="entry name" value="His_biosynth"/>
    <property type="match status" value="1"/>
</dbReference>
<evidence type="ECO:0000256" key="7">
    <source>
        <dbReference type="ARBA" id="ARBA00023102"/>
    </source>
</evidence>
<dbReference type="FunFam" id="3.20.20.70:FF:000009">
    <property type="entry name" value="1-(5-phosphoribosyl)-5-[(5-phosphoribosylamino)methylideneamino] imidazole-4-carboxamide isomerase"/>
    <property type="match status" value="1"/>
</dbReference>
<evidence type="ECO:0000313" key="11">
    <source>
        <dbReference type="EMBL" id="TQL62429.1"/>
    </source>
</evidence>
<keyword evidence="8 9" id="KW-0413">Isomerase</keyword>
<name>A0A542ZQA0_9ACTN</name>
<dbReference type="InterPro" id="IPR010188">
    <property type="entry name" value="HisA/PriA_Actinobacteria"/>
</dbReference>
<comment type="subcellular location">
    <subcellularLocation>
        <location evidence="2 9">Cytoplasm</location>
    </subcellularLocation>
</comment>
<dbReference type="CDD" id="cd04732">
    <property type="entry name" value="HisA"/>
    <property type="match status" value="1"/>
</dbReference>
<feature type="active site" description="Proton donor" evidence="9">
    <location>
        <position position="149"/>
    </location>
</feature>
<dbReference type="HAMAP" id="MF_01014">
    <property type="entry name" value="HisA"/>
    <property type="match status" value="1"/>
</dbReference>
<comment type="similarity">
    <text evidence="4 9 10">Belongs to the HisA/HisF family.</text>
</comment>
<evidence type="ECO:0000256" key="6">
    <source>
        <dbReference type="ARBA" id="ARBA00022605"/>
    </source>
</evidence>
<dbReference type="NCBIfam" id="TIGR01919">
    <property type="entry name" value="hisA-trpF"/>
    <property type="match status" value="1"/>
</dbReference>
<reference evidence="11 12" key="1">
    <citation type="submission" date="2019-06" db="EMBL/GenBank/DDBJ databases">
        <title>Sequencing the genomes of 1000 actinobacteria strains.</title>
        <authorList>
            <person name="Klenk H.-P."/>
        </authorList>
    </citation>
    <scope>NUCLEOTIDE SEQUENCE [LARGE SCALE GENOMIC DNA]</scope>
    <source>
        <strain evidence="11 12">DSM 8251</strain>
    </source>
</reference>
<evidence type="ECO:0000256" key="8">
    <source>
        <dbReference type="ARBA" id="ARBA00023235"/>
    </source>
</evidence>
<accession>A0A542ZQA0</accession>
<evidence type="ECO:0000256" key="4">
    <source>
        <dbReference type="ARBA" id="ARBA00009667"/>
    </source>
</evidence>
<dbReference type="AlphaFoldDB" id="A0A542ZQA0"/>
<comment type="pathway">
    <text evidence="3 9">Amino-acid biosynthesis; L-histidine biosynthesis; L-histidine from 5-phospho-alpha-D-ribose 1-diphosphate: step 4/9.</text>
</comment>
<evidence type="ECO:0000256" key="5">
    <source>
        <dbReference type="ARBA" id="ARBA00022490"/>
    </source>
</evidence>
<evidence type="ECO:0000256" key="2">
    <source>
        <dbReference type="ARBA" id="ARBA00004496"/>
    </source>
</evidence>
<comment type="caution">
    <text evidence="11">The sequence shown here is derived from an EMBL/GenBank/DDBJ whole genome shotgun (WGS) entry which is preliminary data.</text>
</comment>